<comment type="caution">
    <text evidence="1">The sequence shown here is derived from an EMBL/GenBank/DDBJ whole genome shotgun (WGS) entry which is preliminary data.</text>
</comment>
<keyword evidence="2" id="KW-1185">Reference proteome</keyword>
<dbReference type="EMBL" id="LXQA010091832">
    <property type="protein sequence ID" value="MCI14299.1"/>
    <property type="molecule type" value="Genomic_DNA"/>
</dbReference>
<evidence type="ECO:0000313" key="2">
    <source>
        <dbReference type="Proteomes" id="UP000265520"/>
    </source>
</evidence>
<dbReference type="Proteomes" id="UP000265520">
    <property type="component" value="Unassembled WGS sequence"/>
</dbReference>
<proteinExistence type="predicted"/>
<accession>A0A392PS27</accession>
<sequence>MPIVPMLAVAFFHEKMDGIKAISMGGSRFDPHNCDREGAGTT</sequence>
<name>A0A392PS27_9FABA</name>
<dbReference type="AlphaFoldDB" id="A0A392PS27"/>
<protein>
    <submittedName>
        <fullName evidence="1">Uncharacterized protein</fullName>
    </submittedName>
</protein>
<reference evidence="1 2" key="1">
    <citation type="journal article" date="2018" name="Front. Plant Sci.">
        <title>Red Clover (Trifolium pratense) and Zigzag Clover (T. medium) - A Picture of Genomic Similarities and Differences.</title>
        <authorList>
            <person name="Dluhosova J."/>
            <person name="Istvanek J."/>
            <person name="Nedelnik J."/>
            <person name="Repkova J."/>
        </authorList>
    </citation>
    <scope>NUCLEOTIDE SEQUENCE [LARGE SCALE GENOMIC DNA]</scope>
    <source>
        <strain evidence="2">cv. 10/8</strain>
        <tissue evidence="1">Leaf</tissue>
    </source>
</reference>
<organism evidence="1 2">
    <name type="scientific">Trifolium medium</name>
    <dbReference type="NCBI Taxonomy" id="97028"/>
    <lineage>
        <taxon>Eukaryota</taxon>
        <taxon>Viridiplantae</taxon>
        <taxon>Streptophyta</taxon>
        <taxon>Embryophyta</taxon>
        <taxon>Tracheophyta</taxon>
        <taxon>Spermatophyta</taxon>
        <taxon>Magnoliopsida</taxon>
        <taxon>eudicotyledons</taxon>
        <taxon>Gunneridae</taxon>
        <taxon>Pentapetalae</taxon>
        <taxon>rosids</taxon>
        <taxon>fabids</taxon>
        <taxon>Fabales</taxon>
        <taxon>Fabaceae</taxon>
        <taxon>Papilionoideae</taxon>
        <taxon>50 kb inversion clade</taxon>
        <taxon>NPAAA clade</taxon>
        <taxon>Hologalegina</taxon>
        <taxon>IRL clade</taxon>
        <taxon>Trifolieae</taxon>
        <taxon>Trifolium</taxon>
    </lineage>
</organism>
<evidence type="ECO:0000313" key="1">
    <source>
        <dbReference type="EMBL" id="MCI14299.1"/>
    </source>
</evidence>